<evidence type="ECO:0000256" key="1">
    <source>
        <dbReference type="SAM" id="SignalP"/>
    </source>
</evidence>
<dbReference type="AlphaFoldDB" id="A0A9P4V2K0"/>
<proteinExistence type="predicted"/>
<keyword evidence="3" id="KW-1185">Reference proteome</keyword>
<comment type="caution">
    <text evidence="2">The sequence shown here is derived from an EMBL/GenBank/DDBJ whole genome shotgun (WGS) entry which is preliminary data.</text>
</comment>
<feature type="chain" id="PRO_5040199834" evidence="1">
    <location>
        <begin position="21"/>
        <end position="102"/>
    </location>
</feature>
<protein>
    <submittedName>
        <fullName evidence="2">Uncharacterized protein</fullName>
    </submittedName>
</protein>
<evidence type="ECO:0000313" key="3">
    <source>
        <dbReference type="Proteomes" id="UP000799444"/>
    </source>
</evidence>
<dbReference type="OrthoDB" id="2818448at2759"/>
<name>A0A9P4V2K0_9PLEO</name>
<sequence>MVHILSVAAVLLAAVANVNAAAACQCLFNDGSHCCVQVFCQMQHGQSLDCTAACTGAVRNSDQTPCNAGGKNSGICECVLFGYVFFALMSCFQLRAFRSSTW</sequence>
<dbReference type="EMBL" id="ML996133">
    <property type="protein sequence ID" value="KAF2735689.1"/>
    <property type="molecule type" value="Genomic_DNA"/>
</dbReference>
<feature type="signal peptide" evidence="1">
    <location>
        <begin position="1"/>
        <end position="20"/>
    </location>
</feature>
<dbReference type="Proteomes" id="UP000799444">
    <property type="component" value="Unassembled WGS sequence"/>
</dbReference>
<accession>A0A9P4V2K0</accession>
<reference evidence="2" key="1">
    <citation type="journal article" date="2020" name="Stud. Mycol.">
        <title>101 Dothideomycetes genomes: a test case for predicting lifestyles and emergence of pathogens.</title>
        <authorList>
            <person name="Haridas S."/>
            <person name="Albert R."/>
            <person name="Binder M."/>
            <person name="Bloem J."/>
            <person name="Labutti K."/>
            <person name="Salamov A."/>
            <person name="Andreopoulos B."/>
            <person name="Baker S."/>
            <person name="Barry K."/>
            <person name="Bills G."/>
            <person name="Bluhm B."/>
            <person name="Cannon C."/>
            <person name="Castanera R."/>
            <person name="Culley D."/>
            <person name="Daum C."/>
            <person name="Ezra D."/>
            <person name="Gonzalez J."/>
            <person name="Henrissat B."/>
            <person name="Kuo A."/>
            <person name="Liang C."/>
            <person name="Lipzen A."/>
            <person name="Lutzoni F."/>
            <person name="Magnuson J."/>
            <person name="Mondo S."/>
            <person name="Nolan M."/>
            <person name="Ohm R."/>
            <person name="Pangilinan J."/>
            <person name="Park H.-J."/>
            <person name="Ramirez L."/>
            <person name="Alfaro M."/>
            <person name="Sun H."/>
            <person name="Tritt A."/>
            <person name="Yoshinaga Y."/>
            <person name="Zwiers L.-H."/>
            <person name="Turgeon B."/>
            <person name="Goodwin S."/>
            <person name="Spatafora J."/>
            <person name="Crous P."/>
            <person name="Grigoriev I."/>
        </authorList>
    </citation>
    <scope>NUCLEOTIDE SEQUENCE</scope>
    <source>
        <strain evidence="2">CBS 125425</strain>
    </source>
</reference>
<keyword evidence="1" id="KW-0732">Signal</keyword>
<evidence type="ECO:0000313" key="2">
    <source>
        <dbReference type="EMBL" id="KAF2735689.1"/>
    </source>
</evidence>
<gene>
    <name evidence="2" type="ORF">EJ04DRAFT_551853</name>
</gene>
<organism evidence="2 3">
    <name type="scientific">Polyplosphaeria fusca</name>
    <dbReference type="NCBI Taxonomy" id="682080"/>
    <lineage>
        <taxon>Eukaryota</taxon>
        <taxon>Fungi</taxon>
        <taxon>Dikarya</taxon>
        <taxon>Ascomycota</taxon>
        <taxon>Pezizomycotina</taxon>
        <taxon>Dothideomycetes</taxon>
        <taxon>Pleosporomycetidae</taxon>
        <taxon>Pleosporales</taxon>
        <taxon>Tetraplosphaeriaceae</taxon>
        <taxon>Polyplosphaeria</taxon>
    </lineage>
</organism>